<reference evidence="2" key="1">
    <citation type="submission" date="2021-10" db="EMBL/GenBank/DDBJ databases">
        <title>Anaerobic single-cell dispensing facilitates the cultivation of human gut bacteria.</title>
        <authorList>
            <person name="Afrizal A."/>
        </authorList>
    </citation>
    <scope>NUCLEOTIDE SEQUENCE</scope>
    <source>
        <strain evidence="2">CLA-AA-H215</strain>
    </source>
</reference>
<evidence type="ECO:0000313" key="2">
    <source>
        <dbReference type="EMBL" id="MCC2230465.1"/>
    </source>
</evidence>
<keyword evidence="2" id="KW-0413">Isomerase</keyword>
<feature type="domain" description="Xylose isomerase-like TIM barrel" evidence="1">
    <location>
        <begin position="27"/>
        <end position="264"/>
    </location>
</feature>
<dbReference type="EMBL" id="JAJEQR010000011">
    <property type="protein sequence ID" value="MCC2230465.1"/>
    <property type="molecule type" value="Genomic_DNA"/>
</dbReference>
<dbReference type="AlphaFoldDB" id="A0AAE3EAS5"/>
<dbReference type="PANTHER" id="PTHR12110">
    <property type="entry name" value="HYDROXYPYRUVATE ISOMERASE"/>
    <property type="match status" value="1"/>
</dbReference>
<dbReference type="Proteomes" id="UP001198182">
    <property type="component" value="Unassembled WGS sequence"/>
</dbReference>
<dbReference type="Pfam" id="PF01261">
    <property type="entry name" value="AP_endonuc_2"/>
    <property type="match status" value="1"/>
</dbReference>
<gene>
    <name evidence="2" type="ORF">LKD81_05550</name>
</gene>
<comment type="caution">
    <text evidence="2">The sequence shown here is derived from an EMBL/GenBank/DDBJ whole genome shotgun (WGS) entry which is preliminary data.</text>
</comment>
<dbReference type="InterPro" id="IPR013022">
    <property type="entry name" value="Xyl_isomerase-like_TIM-brl"/>
</dbReference>
<dbReference type="Gene3D" id="3.20.20.150">
    <property type="entry name" value="Divalent-metal-dependent TIM barrel enzymes"/>
    <property type="match status" value="1"/>
</dbReference>
<dbReference type="SUPFAM" id="SSF51658">
    <property type="entry name" value="Xylose isomerase-like"/>
    <property type="match status" value="1"/>
</dbReference>
<proteinExistence type="predicted"/>
<evidence type="ECO:0000259" key="1">
    <source>
        <dbReference type="Pfam" id="PF01261"/>
    </source>
</evidence>
<dbReference type="GO" id="GO:0016853">
    <property type="term" value="F:isomerase activity"/>
    <property type="evidence" value="ECO:0007669"/>
    <property type="project" value="UniProtKB-KW"/>
</dbReference>
<dbReference type="RefSeq" id="WP_308453136.1">
    <property type="nucleotide sequence ID" value="NZ_JAJEQR010000011.1"/>
</dbReference>
<organism evidence="2 3">
    <name type="scientific">Hominifimenecus microfluidus</name>
    <dbReference type="NCBI Taxonomy" id="2885348"/>
    <lineage>
        <taxon>Bacteria</taxon>
        <taxon>Bacillati</taxon>
        <taxon>Bacillota</taxon>
        <taxon>Clostridia</taxon>
        <taxon>Lachnospirales</taxon>
        <taxon>Lachnospiraceae</taxon>
        <taxon>Hominifimenecus</taxon>
    </lineage>
</organism>
<dbReference type="InterPro" id="IPR050312">
    <property type="entry name" value="IolE/XylAMocC-like"/>
</dbReference>
<dbReference type="InterPro" id="IPR036237">
    <property type="entry name" value="Xyl_isomerase-like_sf"/>
</dbReference>
<evidence type="ECO:0000313" key="3">
    <source>
        <dbReference type="Proteomes" id="UP001198182"/>
    </source>
</evidence>
<sequence>MKASAIVADGTFSCMTAPLQGDYEKIFHEAAEIGYDAVQLTLNRPEEVDAERIFALAEKNRLKISAIATGMGYTVDGLSLGHGDEKIRTAAVKRMCDHVDLAEKLGGAMVIIGAIRGRYADAPSEVIYYQQFHKSMEELIPYAEKKRIVIIFEANDHLETDAYISIKDTAEYIRECGSPYFRLQLDTMHMLYEHEECYQQVLDCADILAQVDISGRDRTCPEDGEFPYDQVLKALKESGFSGYLAFEYRSVPPRAREGLAYIREKLDSIL</sequence>
<protein>
    <submittedName>
        <fullName evidence="2">Sugar phosphate isomerase/epimerase</fullName>
    </submittedName>
</protein>
<accession>A0AAE3EAS5</accession>
<name>A0AAE3EAS5_9FIRM</name>
<keyword evidence="3" id="KW-1185">Reference proteome</keyword>